<reference evidence="7" key="1">
    <citation type="submission" date="2023-03" db="EMBL/GenBank/DDBJ databases">
        <title>Edaphobacter sp.</title>
        <authorList>
            <person name="Huber K.J."/>
            <person name="Papendorf J."/>
            <person name="Pilke C."/>
            <person name="Bunk B."/>
            <person name="Sproeer C."/>
            <person name="Pester M."/>
        </authorList>
    </citation>
    <scope>NUCLEOTIDE SEQUENCE</scope>
    <source>
        <strain evidence="7">DSM 110680</strain>
    </source>
</reference>
<dbReference type="CDD" id="cd07363">
    <property type="entry name" value="45_DOPA_Dioxygenase"/>
    <property type="match status" value="1"/>
</dbReference>
<organism evidence="7">
    <name type="scientific">Telmatobacter sp. DSM 110680</name>
    <dbReference type="NCBI Taxonomy" id="3036704"/>
    <lineage>
        <taxon>Bacteria</taxon>
        <taxon>Pseudomonadati</taxon>
        <taxon>Acidobacteriota</taxon>
        <taxon>Terriglobia</taxon>
        <taxon>Terriglobales</taxon>
        <taxon>Acidobacteriaceae</taxon>
        <taxon>Telmatobacter</taxon>
    </lineage>
</organism>
<dbReference type="InterPro" id="IPR014436">
    <property type="entry name" value="Extradiol_dOase_DODA"/>
</dbReference>
<keyword evidence="7" id="KW-0223">Dioxygenase</keyword>
<gene>
    <name evidence="7" type="ORF">P8935_22020</name>
</gene>
<dbReference type="PANTHER" id="PTHR30096">
    <property type="entry name" value="4,5-DOPA DIOXYGENASE EXTRADIOL-LIKE PROTEIN"/>
    <property type="match status" value="1"/>
</dbReference>
<dbReference type="Pfam" id="PF02900">
    <property type="entry name" value="LigB"/>
    <property type="match status" value="1"/>
</dbReference>
<dbReference type="RefSeq" id="WP_348262462.1">
    <property type="nucleotide sequence ID" value="NZ_CP121196.1"/>
</dbReference>
<dbReference type="PANTHER" id="PTHR30096:SF0">
    <property type="entry name" value="4,5-DOPA DIOXYGENASE EXTRADIOL-LIKE PROTEIN"/>
    <property type="match status" value="1"/>
</dbReference>
<evidence type="ECO:0000313" key="7">
    <source>
        <dbReference type="EMBL" id="XBH17231.1"/>
    </source>
</evidence>
<evidence type="ECO:0000256" key="4">
    <source>
        <dbReference type="ARBA" id="ARBA00022833"/>
    </source>
</evidence>
<dbReference type="EMBL" id="CP121196">
    <property type="protein sequence ID" value="XBH17231.1"/>
    <property type="molecule type" value="Genomic_DNA"/>
</dbReference>
<dbReference type="GO" id="GO:0016702">
    <property type="term" value="F:oxidoreductase activity, acting on single donors with incorporation of molecular oxygen, incorporation of two atoms of oxygen"/>
    <property type="evidence" value="ECO:0007669"/>
    <property type="project" value="UniProtKB-ARBA"/>
</dbReference>
<dbReference type="SUPFAM" id="SSF53213">
    <property type="entry name" value="LigB-like"/>
    <property type="match status" value="1"/>
</dbReference>
<dbReference type="Gene3D" id="3.40.830.10">
    <property type="entry name" value="LigB-like"/>
    <property type="match status" value="1"/>
</dbReference>
<dbReference type="GO" id="GO:0008270">
    <property type="term" value="F:zinc ion binding"/>
    <property type="evidence" value="ECO:0007669"/>
    <property type="project" value="InterPro"/>
</dbReference>
<evidence type="ECO:0000256" key="1">
    <source>
        <dbReference type="ARBA" id="ARBA00001947"/>
    </source>
</evidence>
<dbReference type="InterPro" id="IPR004183">
    <property type="entry name" value="Xdiol_dOase_suB"/>
</dbReference>
<comment type="cofactor">
    <cofactor evidence="1">
        <name>Zn(2+)</name>
        <dbReference type="ChEBI" id="CHEBI:29105"/>
    </cofactor>
</comment>
<dbReference type="GO" id="GO:0008198">
    <property type="term" value="F:ferrous iron binding"/>
    <property type="evidence" value="ECO:0007669"/>
    <property type="project" value="InterPro"/>
</dbReference>
<name>A0AAU7DIL4_9BACT</name>
<evidence type="ECO:0000256" key="2">
    <source>
        <dbReference type="ARBA" id="ARBA00007581"/>
    </source>
</evidence>
<accession>A0AAU7DIL4</accession>
<keyword evidence="4" id="KW-0862">Zinc</keyword>
<comment type="similarity">
    <text evidence="2">Belongs to the DODA-type extradiol aromatic ring-opening dioxygenase family.</text>
</comment>
<evidence type="ECO:0000256" key="3">
    <source>
        <dbReference type="ARBA" id="ARBA00022723"/>
    </source>
</evidence>
<evidence type="ECO:0000259" key="6">
    <source>
        <dbReference type="Pfam" id="PF02900"/>
    </source>
</evidence>
<feature type="domain" description="Extradiol ring-cleavage dioxygenase class III enzyme subunit B" evidence="6">
    <location>
        <begin position="10"/>
        <end position="250"/>
    </location>
</feature>
<sequence>MPNNTVRQPAIFLPHGGGPCFFMDWTWGPADTWHATQRFLESVASTLPEKPKALLVISGHWEEPAFTAATAEKPQLIFDYSGFPAHTYQLTWPAPGNPALAARVVELLRNAGLPSATDPSRGYDHGVFVPLKVAFPEAEIPVVTLSLDHSLDPALHIAAGRALAPLRDEGVLIVASGMSFHNLRGYMRPETPERARAFDAWLTKSVESPASERDGLLTNWRQAPYAAYSHPREEHLIPLMVAAGAGGEAPGRLIFSDEPMGARISAYRFDG</sequence>
<proteinExistence type="inferred from homology"/>
<keyword evidence="3" id="KW-0479">Metal-binding</keyword>
<dbReference type="EC" id="1.13.-.-" evidence="7"/>
<keyword evidence="5 7" id="KW-0560">Oxidoreductase</keyword>
<dbReference type="PIRSF" id="PIRSF006157">
    <property type="entry name" value="Doxgns_DODA"/>
    <property type="match status" value="1"/>
</dbReference>
<dbReference type="AlphaFoldDB" id="A0AAU7DIL4"/>
<evidence type="ECO:0000256" key="5">
    <source>
        <dbReference type="ARBA" id="ARBA00023002"/>
    </source>
</evidence>
<protein>
    <submittedName>
        <fullName evidence="7">Class III extradiol ring-cleavage dioxygenase</fullName>
        <ecNumber evidence="7">1.13.-.-</ecNumber>
    </submittedName>
</protein>